<reference evidence="1" key="1">
    <citation type="submission" date="2021-01" db="EMBL/GenBank/DDBJ databases">
        <title>Marivirga aurantiaca sp. nov., isolated from intertidal surface sediments.</title>
        <authorList>
            <person name="Zhang M."/>
        </authorList>
    </citation>
    <scope>NUCLEOTIDE SEQUENCE</scope>
    <source>
        <strain evidence="1">S37H4</strain>
    </source>
</reference>
<accession>A0A934WYJ6</accession>
<dbReference type="GO" id="GO:0016788">
    <property type="term" value="F:hydrolase activity, acting on ester bonds"/>
    <property type="evidence" value="ECO:0007669"/>
    <property type="project" value="UniProtKB-ARBA"/>
</dbReference>
<dbReference type="Proteomes" id="UP000611723">
    <property type="component" value="Unassembled WGS sequence"/>
</dbReference>
<name>A0A934WYJ6_9BACT</name>
<dbReference type="InterPro" id="IPR036514">
    <property type="entry name" value="SGNH_hydro_sf"/>
</dbReference>
<dbReference type="EMBL" id="JAEQBW010000003">
    <property type="protein sequence ID" value="MBK6265237.1"/>
    <property type="molecule type" value="Genomic_DNA"/>
</dbReference>
<evidence type="ECO:0000313" key="1">
    <source>
        <dbReference type="EMBL" id="MBK6265237.1"/>
    </source>
</evidence>
<protein>
    <submittedName>
        <fullName evidence="1">SGNH/GDSL hydrolase family protein</fullName>
    </submittedName>
</protein>
<evidence type="ECO:0000313" key="2">
    <source>
        <dbReference type="Proteomes" id="UP000611723"/>
    </source>
</evidence>
<organism evidence="1 2">
    <name type="scientific">Marivirga aurantiaca</name>
    <dbReference type="NCBI Taxonomy" id="2802615"/>
    <lineage>
        <taxon>Bacteria</taxon>
        <taxon>Pseudomonadati</taxon>
        <taxon>Bacteroidota</taxon>
        <taxon>Cytophagia</taxon>
        <taxon>Cytophagales</taxon>
        <taxon>Marivirgaceae</taxon>
        <taxon>Marivirga</taxon>
    </lineage>
</organism>
<dbReference type="Gene3D" id="3.40.50.1110">
    <property type="entry name" value="SGNH hydrolase"/>
    <property type="match status" value="1"/>
</dbReference>
<dbReference type="CDD" id="cd00229">
    <property type="entry name" value="SGNH_hydrolase"/>
    <property type="match status" value="1"/>
</dbReference>
<gene>
    <name evidence="1" type="ORF">JKA74_09315</name>
</gene>
<keyword evidence="2" id="KW-1185">Reference proteome</keyword>
<proteinExistence type="predicted"/>
<dbReference type="RefSeq" id="WP_201430909.1">
    <property type="nucleotide sequence ID" value="NZ_JAEQBW010000003.1"/>
</dbReference>
<dbReference type="AlphaFoldDB" id="A0A934WYJ6"/>
<comment type="caution">
    <text evidence="1">The sequence shown here is derived from an EMBL/GenBank/DDBJ whole genome shotgun (WGS) entry which is preliminary data.</text>
</comment>
<sequence length="207" mass="23628">MAVIFFRFSFILLSALLGGDFHHPEKEQPIHILFVGNSLTYANDLPALFKQEARENKIKVKVKTLAKPNYALEDHWLDGTLQLEIAKGKYDYIILQQGPSSRQDGKDMLLNYGKKIKELCELNDCKLAFFMVWPSRQYYSSFPGVISNYEFAAEQTDAIICPVGKEWKTHFDRTGDFSFLSEDGFHPSLKGSKSVAKIIFNYLGLSK</sequence>
<keyword evidence="1" id="KW-0378">Hydrolase</keyword>
<dbReference type="SUPFAM" id="SSF52266">
    <property type="entry name" value="SGNH hydrolase"/>
    <property type="match status" value="1"/>
</dbReference>